<protein>
    <submittedName>
        <fullName evidence="1">Uncharacterized protein</fullName>
    </submittedName>
</protein>
<dbReference type="AlphaFoldDB" id="A0A7V2AZ18"/>
<sequence length="225" mass="26143">MGAWEDELWDEARWEAYLRAERSRMHRLLEDYFAFVRQHPYPEPRTSEAIQHWRMRLQAFLRAQGWDEEAIGHVSQLRDELFPEAPYGEEEDEPFALPESAAYYALHAQATRLGERILSWADALPGHMKDSTLVHFCAQVLQIPWHLAQGHLLGYERETLGGNIVCTRDALAAANAALDMLAEMRQAPYMKATHYFAFYEALYELRNALALHVVRLRARFELGIE</sequence>
<evidence type="ECO:0000313" key="1">
    <source>
        <dbReference type="EMBL" id="HER95280.1"/>
    </source>
</evidence>
<accession>A0A7V2AZ18</accession>
<dbReference type="EMBL" id="DSGB01000002">
    <property type="protein sequence ID" value="HER95280.1"/>
    <property type="molecule type" value="Genomic_DNA"/>
</dbReference>
<gene>
    <name evidence="1" type="ORF">ENO59_01975</name>
</gene>
<reference evidence="1" key="1">
    <citation type="journal article" date="2020" name="mSystems">
        <title>Genome- and Community-Level Interaction Insights into Carbon Utilization and Element Cycling Functions of Hydrothermarchaeota in Hydrothermal Sediment.</title>
        <authorList>
            <person name="Zhou Z."/>
            <person name="Liu Y."/>
            <person name="Xu W."/>
            <person name="Pan J."/>
            <person name="Luo Z.H."/>
            <person name="Li M."/>
        </authorList>
    </citation>
    <scope>NUCLEOTIDE SEQUENCE [LARGE SCALE GENOMIC DNA]</scope>
    <source>
        <strain evidence="1">SpSt-143</strain>
    </source>
</reference>
<comment type="caution">
    <text evidence="1">The sequence shown here is derived from an EMBL/GenBank/DDBJ whole genome shotgun (WGS) entry which is preliminary data.</text>
</comment>
<organism evidence="1">
    <name type="scientific">Rhodothermus marinus</name>
    <name type="common">Rhodothermus obamensis</name>
    <dbReference type="NCBI Taxonomy" id="29549"/>
    <lineage>
        <taxon>Bacteria</taxon>
        <taxon>Pseudomonadati</taxon>
        <taxon>Rhodothermota</taxon>
        <taxon>Rhodothermia</taxon>
        <taxon>Rhodothermales</taxon>
        <taxon>Rhodothermaceae</taxon>
        <taxon>Rhodothermus</taxon>
    </lineage>
</organism>
<name>A0A7V2AZ18_RHOMR</name>
<proteinExistence type="predicted"/>